<evidence type="ECO:0000313" key="4">
    <source>
        <dbReference type="Proteomes" id="UP000239156"/>
    </source>
</evidence>
<dbReference type="EMBL" id="PKSL01000063">
    <property type="protein sequence ID" value="POW08518.1"/>
    <property type="molecule type" value="Genomic_DNA"/>
</dbReference>
<feature type="region of interest" description="Disordered" evidence="1">
    <location>
        <begin position="179"/>
        <end position="206"/>
    </location>
</feature>
<dbReference type="InterPro" id="IPR025283">
    <property type="entry name" value="DUF4042"/>
</dbReference>
<feature type="domain" description="DUF4042" evidence="2">
    <location>
        <begin position="213"/>
        <end position="354"/>
    </location>
</feature>
<evidence type="ECO:0000313" key="3">
    <source>
        <dbReference type="EMBL" id="POW08518.1"/>
    </source>
</evidence>
<organism evidence="3 4">
    <name type="scientific">Puccinia striiformis</name>
    <dbReference type="NCBI Taxonomy" id="27350"/>
    <lineage>
        <taxon>Eukaryota</taxon>
        <taxon>Fungi</taxon>
        <taxon>Dikarya</taxon>
        <taxon>Basidiomycota</taxon>
        <taxon>Pucciniomycotina</taxon>
        <taxon>Pucciniomycetes</taxon>
        <taxon>Pucciniales</taxon>
        <taxon>Pucciniaceae</taxon>
        <taxon>Puccinia</taxon>
    </lineage>
</organism>
<dbReference type="SUPFAM" id="SSF48371">
    <property type="entry name" value="ARM repeat"/>
    <property type="match status" value="1"/>
</dbReference>
<keyword evidence="4" id="KW-1185">Reference proteome</keyword>
<dbReference type="PANTHER" id="PTHR13366">
    <property type="entry name" value="MALARIA ANTIGEN-RELATED"/>
    <property type="match status" value="1"/>
</dbReference>
<dbReference type="AlphaFoldDB" id="A0A2S4VG95"/>
<comment type="caution">
    <text evidence="3">The sequence shown here is derived from an EMBL/GenBank/DDBJ whole genome shotgun (WGS) entry which is preliminary data.</text>
</comment>
<protein>
    <recommendedName>
        <fullName evidence="2">DUF4042 domain-containing protein</fullName>
    </recommendedName>
</protein>
<name>A0A2S4VG95_9BASI</name>
<dbReference type="PANTHER" id="PTHR13366:SF0">
    <property type="entry name" value="HEAT REPEAT-CONTAINING PROTEIN 6"/>
    <property type="match status" value="1"/>
</dbReference>
<proteinExistence type="predicted"/>
<reference evidence="3" key="1">
    <citation type="submission" date="2017-12" db="EMBL/GenBank/DDBJ databases">
        <title>Gene loss provides genomic basis for host adaptation in cereal stripe rust fungi.</title>
        <authorList>
            <person name="Xia C."/>
        </authorList>
    </citation>
    <scope>NUCLEOTIDE SEQUENCE [LARGE SCALE GENOMIC DNA]</scope>
    <source>
        <strain evidence="3">93-210</strain>
    </source>
</reference>
<dbReference type="Pfam" id="PF13251">
    <property type="entry name" value="DUF4042"/>
    <property type="match status" value="1"/>
</dbReference>
<evidence type="ECO:0000256" key="1">
    <source>
        <dbReference type="SAM" id="MobiDB-lite"/>
    </source>
</evidence>
<sequence>MASNHTVDQSGIDLILNDVLAHDSQARLKALRDLKHLLTNHHDMDCFPGSIRGNLAKSILSFPVTSRLASQVLLQILSNSSPMVLSQQCQKIIQPVLSAFTSATQGLRTIPSKEQLVKIIYLIRILTTMIAKAGSCALINLSDQITSIQRCYQPIIPSQVFHPPGRIVPGLQTPPKLAYSAPPRIHGQSSDSETNSEGEGTGPSNTDAQAVQCRLDALNCLRTIAQSDSKALYPFWPQLLPVHDYITHQPYTLLNVIERDPQLMVRLRACNVLKIMFNDAGAYMAIAEENNLRVSYISLSAKIASITIELHRRLGSLLKAPSIAPELTKEVLQVCEALAVVSAYHRISTPIVGFLSKPMIGLLSSKELKILRHLQSELNHMGGPDSEIGIQSRKTTIAILQHLVSVSKSTTLDIKDIAQQIAFVGCEHLLSETDSSVSVWLWCDLLRTALPFLVWNADLLEKILELQSVFEEIPEKEEELKSKLTLIGSLTVFFPGSEFDATYVRWVRARLREEGLDSLDLVVNSQCERILTYISDNLAWDLSDAWDDVRAIRLLGIIVSKRCISQPLELVKKITLYLLSYFENLSTDELDEKSVSTHTWTLANCLETINEIEIGQTLNPPFDLGFWTKILNVTLGLLSTGSPSNTLKTNSVRIIGVAVGRLPIRKLPYPELGDVVDKALEKVFEFLLVALPKVQWNAASALRQILVVLVGQPGTQVSKLKGRICEKLCDTLESSSSFKVRIQVCLALQVVQHELSHQSLILITKTKDKLDDEFTRRQIPSKETEHAERLRVEVSVLSLNP</sequence>
<feature type="compositionally biased region" description="Polar residues" evidence="1">
    <location>
        <begin position="187"/>
        <end position="206"/>
    </location>
</feature>
<dbReference type="InterPro" id="IPR016024">
    <property type="entry name" value="ARM-type_fold"/>
</dbReference>
<dbReference type="VEuPathDB" id="FungiDB:PSHT_07647"/>
<evidence type="ECO:0000259" key="2">
    <source>
        <dbReference type="Pfam" id="PF13251"/>
    </source>
</evidence>
<dbReference type="Proteomes" id="UP000239156">
    <property type="component" value="Unassembled WGS sequence"/>
</dbReference>
<accession>A0A2S4VG95</accession>
<dbReference type="VEuPathDB" id="FungiDB:PSTT_07462"/>
<gene>
    <name evidence="3" type="ORF">PSTT_07462</name>
</gene>
<dbReference type="InterPro" id="IPR052107">
    <property type="entry name" value="HEAT6"/>
</dbReference>